<accession>A0ABR3L0E6</accession>
<evidence type="ECO:0000256" key="5">
    <source>
        <dbReference type="SAM" id="Phobius"/>
    </source>
</evidence>
<comment type="subcellular location">
    <subcellularLocation>
        <location evidence="1">Membrane</location>
        <topology evidence="1">Multi-pass membrane protein</topology>
    </subcellularLocation>
</comment>
<name>A0ABR3L0E6_TRISP</name>
<keyword evidence="4 5" id="KW-0472">Membrane</keyword>
<evidence type="ECO:0000256" key="4">
    <source>
        <dbReference type="ARBA" id="ARBA00023136"/>
    </source>
</evidence>
<keyword evidence="2 5" id="KW-0812">Transmembrane</keyword>
<dbReference type="PANTHER" id="PTHR46399:SF8">
    <property type="entry name" value="B30.2_SPRY DOMAIN-CONTAINING PROTEIN"/>
    <property type="match status" value="1"/>
</dbReference>
<reference evidence="7 8" key="1">
    <citation type="submission" date="2024-07" db="EMBL/GenBank/DDBJ databases">
        <title>Enhanced genomic and transcriptomic resources for Trichinella pseudospiralis and T. spiralis underpin the discovery of pronounced molecular differences between stages and species.</title>
        <authorList>
            <person name="Pasi K.K."/>
            <person name="La Rosa G."/>
            <person name="Gomez-Morales M.A."/>
            <person name="Tosini F."/>
            <person name="Sumanam S."/>
            <person name="Young N.D."/>
            <person name="Chang B.C."/>
            <person name="Robin G.B."/>
        </authorList>
    </citation>
    <scope>NUCLEOTIDE SEQUENCE [LARGE SCALE GENOMIC DNA]</scope>
    <source>
        <strain evidence="7">ISS534</strain>
    </source>
</reference>
<evidence type="ECO:0000313" key="8">
    <source>
        <dbReference type="Proteomes" id="UP001558632"/>
    </source>
</evidence>
<dbReference type="PANTHER" id="PTHR46399">
    <property type="entry name" value="B30.2/SPRY DOMAIN-CONTAINING PROTEIN"/>
    <property type="match status" value="1"/>
</dbReference>
<dbReference type="Pfam" id="PF00520">
    <property type="entry name" value="Ion_trans"/>
    <property type="match status" value="1"/>
</dbReference>
<sequence length="303" mass="35014">MWITEMPSEDAVSGKWDSMIISSPSFPEKYWDKFVKKKVKDKYKDQFDEEELNRLLGLDKTVVDGSNSSSSSGVDWCYQIWKLGVIFTDGSFQYLLICCYIISNASNNIKISNAQWKAANSDGYDGASCQDDGEETDSKCNNMISCFVFNVYAGIRAGGGIGDELQSPYGDEREAWRILFDMTFHFFIIIILLAIMQGLIIDAFGDLRDQQESAQDKLESNCFICDIGKDFFERLPHGFDHHTTKEHNLAYYLFFLMHLINKDDTEYTGQETYVWELYEKRCWDFFPVGECFLKQYEEQLMAS</sequence>
<evidence type="ECO:0000256" key="1">
    <source>
        <dbReference type="ARBA" id="ARBA00004141"/>
    </source>
</evidence>
<keyword evidence="7" id="KW-0675">Receptor</keyword>
<evidence type="ECO:0000259" key="6">
    <source>
        <dbReference type="Pfam" id="PF00520"/>
    </source>
</evidence>
<evidence type="ECO:0000256" key="3">
    <source>
        <dbReference type="ARBA" id="ARBA00022989"/>
    </source>
</evidence>
<dbReference type="Proteomes" id="UP001558632">
    <property type="component" value="Unassembled WGS sequence"/>
</dbReference>
<protein>
    <submittedName>
        <fullName evidence="7">Ryanodine receptor</fullName>
    </submittedName>
</protein>
<organism evidence="7 8">
    <name type="scientific">Trichinella spiralis</name>
    <name type="common">Trichina worm</name>
    <dbReference type="NCBI Taxonomy" id="6334"/>
    <lineage>
        <taxon>Eukaryota</taxon>
        <taxon>Metazoa</taxon>
        <taxon>Ecdysozoa</taxon>
        <taxon>Nematoda</taxon>
        <taxon>Enoplea</taxon>
        <taxon>Dorylaimia</taxon>
        <taxon>Trichinellida</taxon>
        <taxon>Trichinellidae</taxon>
        <taxon>Trichinella</taxon>
    </lineage>
</organism>
<proteinExistence type="predicted"/>
<dbReference type="InterPro" id="IPR015925">
    <property type="entry name" value="Ryanodine_IP3_receptor"/>
</dbReference>
<keyword evidence="8" id="KW-1185">Reference proteome</keyword>
<comment type="caution">
    <text evidence="7">The sequence shown here is derived from an EMBL/GenBank/DDBJ whole genome shotgun (WGS) entry which is preliminary data.</text>
</comment>
<feature type="domain" description="Ion transport" evidence="6">
    <location>
        <begin position="98"/>
        <end position="211"/>
    </location>
</feature>
<keyword evidence="3 5" id="KW-1133">Transmembrane helix</keyword>
<evidence type="ECO:0000313" key="7">
    <source>
        <dbReference type="EMBL" id="KAL1246380.1"/>
    </source>
</evidence>
<gene>
    <name evidence="7" type="ORF">TSPI_00618</name>
</gene>
<feature type="transmembrane region" description="Helical" evidence="5">
    <location>
        <begin position="178"/>
        <end position="200"/>
    </location>
</feature>
<dbReference type="EMBL" id="JBEUSY010000006">
    <property type="protein sequence ID" value="KAL1246380.1"/>
    <property type="molecule type" value="Genomic_DNA"/>
</dbReference>
<evidence type="ECO:0000256" key="2">
    <source>
        <dbReference type="ARBA" id="ARBA00022692"/>
    </source>
</evidence>
<dbReference type="InterPro" id="IPR005821">
    <property type="entry name" value="Ion_trans_dom"/>
</dbReference>